<feature type="compositionally biased region" description="Low complexity" evidence="1">
    <location>
        <begin position="61"/>
        <end position="74"/>
    </location>
</feature>
<keyword evidence="3" id="KW-1185">Reference proteome</keyword>
<feature type="region of interest" description="Disordered" evidence="1">
    <location>
        <begin position="49"/>
        <end position="75"/>
    </location>
</feature>
<feature type="compositionally biased region" description="Basic and acidic residues" evidence="1">
    <location>
        <begin position="320"/>
        <end position="329"/>
    </location>
</feature>
<proteinExistence type="predicted"/>
<feature type="region of interest" description="Disordered" evidence="1">
    <location>
        <begin position="308"/>
        <end position="428"/>
    </location>
</feature>
<organism evidence="2 3">
    <name type="scientific">Hypholoma sublateritium (strain FD-334 SS-4)</name>
    <dbReference type="NCBI Taxonomy" id="945553"/>
    <lineage>
        <taxon>Eukaryota</taxon>
        <taxon>Fungi</taxon>
        <taxon>Dikarya</taxon>
        <taxon>Basidiomycota</taxon>
        <taxon>Agaricomycotina</taxon>
        <taxon>Agaricomycetes</taxon>
        <taxon>Agaricomycetidae</taxon>
        <taxon>Agaricales</taxon>
        <taxon>Agaricineae</taxon>
        <taxon>Strophariaceae</taxon>
        <taxon>Hypholoma</taxon>
    </lineage>
</organism>
<sequence length="535" mass="58180">MTYGIRGPSHLQLNDCARRRARRVSRLLRAQRASRPCWARLHVDYQGRVQHQQRNLPNRASGRSTSDSCSSSQSALPPFRLLAPCSHATHSPGPAHKEDELVDRPALGLRSWIARCRVCAPGSCWAASALIDRAARDLRSWMAPHQLVLDVKVAHAHAQPSAPCLPHLLLDTPTPQNERPAATTADDGQQTTIARPPHACSESRRRHLRFRCCVDARARITPWRPVDSASLARSADVYKTRLQAPCVAWWRCAQTAPLSVCSASATAAPTLAHLSHMGDPSTALRWRAAPACGGRVCGSRVWGSRVRPDGAAPMGSITRVPDDVGDRQQKRVGRSAAIDAPQPEHTRARASRAPWAHVVRQRAPLRPPSTSTSHRRAPPPAVFVSSALRIPSPAPRRRHSKVPASSLHRRAAASIPDSRQQARRRESGDDVFVVLSLAPPRSNTPRALVETLESRAAQNAADHRRQTRPLEAPRGETACGPRQRLASALHATSTPALAFADTQTPPPSTSARAASITPDDGSRRAGARRKAARVP</sequence>
<feature type="region of interest" description="Disordered" evidence="1">
    <location>
        <begin position="455"/>
        <end position="535"/>
    </location>
</feature>
<protein>
    <submittedName>
        <fullName evidence="2">Uncharacterized protein</fullName>
    </submittedName>
</protein>
<dbReference type="Proteomes" id="UP000054270">
    <property type="component" value="Unassembled WGS sequence"/>
</dbReference>
<feature type="compositionally biased region" description="Basic residues" evidence="1">
    <location>
        <begin position="395"/>
        <end position="411"/>
    </location>
</feature>
<feature type="compositionally biased region" description="Low complexity" evidence="1">
    <location>
        <begin position="181"/>
        <end position="194"/>
    </location>
</feature>
<name>A0A0D2N7K1_HYPSF</name>
<dbReference type="AlphaFoldDB" id="A0A0D2N7K1"/>
<feature type="compositionally biased region" description="Basic residues" evidence="1">
    <location>
        <begin position="525"/>
        <end position="535"/>
    </location>
</feature>
<accession>A0A0D2N7K1</accession>
<evidence type="ECO:0000313" key="2">
    <source>
        <dbReference type="EMBL" id="KJA12731.1"/>
    </source>
</evidence>
<evidence type="ECO:0000256" key="1">
    <source>
        <dbReference type="SAM" id="MobiDB-lite"/>
    </source>
</evidence>
<gene>
    <name evidence="2" type="ORF">HYPSUDRAFT_210179</name>
</gene>
<reference evidence="3" key="1">
    <citation type="submission" date="2014-04" db="EMBL/GenBank/DDBJ databases">
        <title>Evolutionary Origins and Diversification of the Mycorrhizal Mutualists.</title>
        <authorList>
            <consortium name="DOE Joint Genome Institute"/>
            <consortium name="Mycorrhizal Genomics Consortium"/>
            <person name="Kohler A."/>
            <person name="Kuo A."/>
            <person name="Nagy L.G."/>
            <person name="Floudas D."/>
            <person name="Copeland A."/>
            <person name="Barry K.W."/>
            <person name="Cichocki N."/>
            <person name="Veneault-Fourrey C."/>
            <person name="LaButti K."/>
            <person name="Lindquist E.A."/>
            <person name="Lipzen A."/>
            <person name="Lundell T."/>
            <person name="Morin E."/>
            <person name="Murat C."/>
            <person name="Riley R."/>
            <person name="Ohm R."/>
            <person name="Sun H."/>
            <person name="Tunlid A."/>
            <person name="Henrissat B."/>
            <person name="Grigoriev I.V."/>
            <person name="Hibbett D.S."/>
            <person name="Martin F."/>
        </authorList>
    </citation>
    <scope>NUCLEOTIDE SEQUENCE [LARGE SCALE GENOMIC DNA]</scope>
    <source>
        <strain evidence="3">FD-334 SS-4</strain>
    </source>
</reference>
<feature type="compositionally biased region" description="Polar residues" evidence="1">
    <location>
        <begin position="49"/>
        <end position="58"/>
    </location>
</feature>
<dbReference type="EMBL" id="KN817948">
    <property type="protein sequence ID" value="KJA12731.1"/>
    <property type="molecule type" value="Genomic_DNA"/>
</dbReference>
<feature type="region of interest" description="Disordered" evidence="1">
    <location>
        <begin position="173"/>
        <end position="198"/>
    </location>
</feature>
<evidence type="ECO:0000313" key="3">
    <source>
        <dbReference type="Proteomes" id="UP000054270"/>
    </source>
</evidence>